<dbReference type="Gene3D" id="2.10.25.10">
    <property type="entry name" value="Laminin"/>
    <property type="match status" value="4"/>
</dbReference>
<evidence type="ECO:0000256" key="1">
    <source>
        <dbReference type="ARBA" id="ARBA00023157"/>
    </source>
</evidence>
<feature type="non-terminal residue" evidence="3">
    <location>
        <position position="1387"/>
    </location>
</feature>
<dbReference type="InterPro" id="IPR002919">
    <property type="entry name" value="TIL_dom"/>
</dbReference>
<dbReference type="PANTHER" id="PTHR11339:SF402">
    <property type="entry name" value="VWFD DOMAIN-CONTAINING PROTEIN"/>
    <property type="match status" value="1"/>
</dbReference>
<sequence>MWPSPLVLLAFLASFPAGLIGQGDDLTETPIDCSVYGLKRMLRNGERKEIGRNRILLLDYYDGNDPRQIFLNPSSGCDGVDPNCKDTTFSLEITDYSGLGFITLSSDGLYTGFGDDKFQQSIPFSRPDDDISVSDDGFYHVINGIGDFKIYCQKSTGYIKIEGRIQQRGFLPAPSGACIGGDLFNDPSDTRELSPLVNPTIVEENVVLYANDLSKVSLDKLDDVNIPAIIADCEEDMNICLTNRDASFCYNMGCFMAPYITKLVENVDSDYLETMQCTNTMNSLCEADSGKEYQRCSPSCSPQRCGEQETSQFCTQTCSNDGCFCPAGTLMRADGICVGPDECTCVNDGQKYDIGMIMNSDIQTCVCKSGGIFDCKNVPDTRCIIYGGPFYQVLTFDNQDISFEQNSQCTYKMFSTSNIDRNIYENVHKLYFNIEVSDNCVGGICDKVVYIDVDDVANNKYRKFTLKHTQTWTDVSVDGGDTNLPYGANNVWIYKNSDRHLRFAVTDPSTNKQILEVLSDGEKITMTLDESYKQQVEGLCGNFNNNIKDDLKTQIGETETNFAKLADTWAGGCSGATNIPSNPCSSQYDHNKASQCDKISTAELMMTCHGHINPISYVAKCKQDVCSHSEDPSKEKSLLCMAYATYASECTRHNVDMGNWREALGCEMTCSEGMVYNSCLSSCDLTCRNVQPTNCQNTNPGCIEGCWCQEGEVYNDESGMCIPKSECPCYFRDVPYDEGAVRQDECNQCTCNEGQWSCTDIVCTDENTCGPNEYWKNYTSICEKDRSCGTLHTICNTHDQSMYAACVCKTGMVRYNGECINTDECPCVFEDTTYSVGQTREHGLFQECTCTHGGRWECGSHECPDVCSIYGLSHFKTFDGLSYTFEGDCDYTLLKSGDVEIVLSSYACGTAGVTCTNSIIINYKGEEMLHLIRGMDPVASDSSGAIFTLREQGNFLIIMLLDFEIHYDIHTGVNLYVYANKGIVTTGMFGLCGNYNNDSTDELTMQNNAIADNIQTFAHSLAKSDCALEAPVEDPCEGSPKKYWAQAICSALDADDGPFAPCHSTVPKTQFVMDCMYDSCGCDRGGDCECPCNVASAYEKACQENGITIQYRTTMFCPQMCPGDMTFLDCGTGEPTSCLELAQQDVQYNGTRCLEGCYCAPGYVQDYNGECTLAEECPCIDEYGVVKEPSSTWHSGNECNICQCVRGRIACQEMADCVPTETPTTTFTTIPPTFSTGFPLMTTRVTTNQDSTTQTSTTIGTTRTTSAPTSSPTTAGPTNIPMCQYNSTYSLEVNTEVAKENNPCEIIRCASNLTLVEYTKTCNVMCKEGEKLTYIEGRCCGVCETGYETTTIQTESTTSFPGTTIQPTMTPATDTTTKQPGTTSAPG</sequence>
<dbReference type="OrthoDB" id="6262482at2759"/>
<keyword evidence="2" id="KW-0325">Glycoprotein</keyword>
<accession>A0A8J1TV79</accession>
<comment type="caution">
    <text evidence="3">The sequence shown here is derived from an EMBL/GenBank/DDBJ whole genome shotgun (WGS) entry which is preliminary data.</text>
</comment>
<gene>
    <name evidence="3" type="ORF">OFUS_LOCUS14804</name>
</gene>
<dbReference type="CDD" id="cd19941">
    <property type="entry name" value="TIL"/>
    <property type="match status" value="3"/>
</dbReference>
<dbReference type="InterPro" id="IPR050780">
    <property type="entry name" value="Mucin_vWF_Thrombospondin_sf"/>
</dbReference>
<dbReference type="InterPro" id="IPR014853">
    <property type="entry name" value="VWF/SSPO/ZAN-like_Cys-rich_dom"/>
</dbReference>
<keyword evidence="1" id="KW-1015">Disulfide bond</keyword>
<dbReference type="Pfam" id="PF01826">
    <property type="entry name" value="TIL"/>
    <property type="match status" value="3"/>
</dbReference>
<reference evidence="3" key="1">
    <citation type="submission" date="2022-03" db="EMBL/GenBank/DDBJ databases">
        <authorList>
            <person name="Martin C."/>
        </authorList>
    </citation>
    <scope>NUCLEOTIDE SEQUENCE</scope>
</reference>
<proteinExistence type="predicted"/>
<dbReference type="SUPFAM" id="SSF57567">
    <property type="entry name" value="Serine protease inhibitors"/>
    <property type="match status" value="4"/>
</dbReference>
<dbReference type="Proteomes" id="UP000749559">
    <property type="component" value="Unassembled WGS sequence"/>
</dbReference>
<dbReference type="SMART" id="SM00216">
    <property type="entry name" value="VWD"/>
    <property type="match status" value="2"/>
</dbReference>
<dbReference type="InterPro" id="IPR001846">
    <property type="entry name" value="VWF_type-D"/>
</dbReference>
<dbReference type="InterPro" id="IPR036084">
    <property type="entry name" value="Ser_inhib-like_sf"/>
</dbReference>
<evidence type="ECO:0000256" key="2">
    <source>
        <dbReference type="ARBA" id="ARBA00023180"/>
    </source>
</evidence>
<name>A0A8J1TV79_OWEFU</name>
<dbReference type="Pfam" id="PF08742">
    <property type="entry name" value="C8"/>
    <property type="match status" value="2"/>
</dbReference>
<evidence type="ECO:0000313" key="3">
    <source>
        <dbReference type="EMBL" id="CAH1789453.1"/>
    </source>
</evidence>
<dbReference type="Pfam" id="PF00094">
    <property type="entry name" value="VWD"/>
    <property type="match status" value="2"/>
</dbReference>
<protein>
    <submittedName>
        <fullName evidence="3">Uncharacterized protein</fullName>
    </submittedName>
</protein>
<evidence type="ECO:0000313" key="4">
    <source>
        <dbReference type="Proteomes" id="UP000749559"/>
    </source>
</evidence>
<keyword evidence="4" id="KW-1185">Reference proteome</keyword>
<organism evidence="3 4">
    <name type="scientific">Owenia fusiformis</name>
    <name type="common">Polychaete worm</name>
    <dbReference type="NCBI Taxonomy" id="6347"/>
    <lineage>
        <taxon>Eukaryota</taxon>
        <taxon>Metazoa</taxon>
        <taxon>Spiralia</taxon>
        <taxon>Lophotrochozoa</taxon>
        <taxon>Annelida</taxon>
        <taxon>Polychaeta</taxon>
        <taxon>Sedentaria</taxon>
        <taxon>Canalipalpata</taxon>
        <taxon>Sabellida</taxon>
        <taxon>Oweniida</taxon>
        <taxon>Oweniidae</taxon>
        <taxon>Owenia</taxon>
    </lineage>
</organism>
<dbReference type="PROSITE" id="PS51233">
    <property type="entry name" value="VWFD"/>
    <property type="match status" value="2"/>
</dbReference>
<dbReference type="EMBL" id="CAIIXF020000007">
    <property type="protein sequence ID" value="CAH1789453.1"/>
    <property type="molecule type" value="Genomic_DNA"/>
</dbReference>
<dbReference type="SMART" id="SM00832">
    <property type="entry name" value="C8"/>
    <property type="match status" value="2"/>
</dbReference>
<dbReference type="PANTHER" id="PTHR11339">
    <property type="entry name" value="EXTRACELLULAR MATRIX GLYCOPROTEIN RELATED"/>
    <property type="match status" value="1"/>
</dbReference>